<dbReference type="InterPro" id="IPR001841">
    <property type="entry name" value="Znf_RING"/>
</dbReference>
<evidence type="ECO:0000256" key="5">
    <source>
        <dbReference type="ARBA" id="ARBA00022771"/>
    </source>
</evidence>
<keyword evidence="13" id="KW-1185">Reference proteome</keyword>
<feature type="region of interest" description="Disordered" evidence="10">
    <location>
        <begin position="1"/>
        <end position="87"/>
    </location>
</feature>
<dbReference type="EMBL" id="RQTK01000546">
    <property type="protein sequence ID" value="RUS77856.1"/>
    <property type="molecule type" value="Genomic_DNA"/>
</dbReference>
<feature type="region of interest" description="Disordered" evidence="10">
    <location>
        <begin position="611"/>
        <end position="635"/>
    </location>
</feature>
<keyword evidence="3" id="KW-0963">Cytoplasm</keyword>
<feature type="compositionally biased region" description="Polar residues" evidence="10">
    <location>
        <begin position="47"/>
        <end position="61"/>
    </location>
</feature>
<dbReference type="GO" id="GO:0045944">
    <property type="term" value="P:positive regulation of transcription by RNA polymerase II"/>
    <property type="evidence" value="ECO:0007669"/>
    <property type="project" value="TreeGrafter"/>
</dbReference>
<feature type="region of interest" description="Disordered" evidence="10">
    <location>
        <begin position="661"/>
        <end position="700"/>
    </location>
</feature>
<dbReference type="PROSITE" id="PS50089">
    <property type="entry name" value="ZF_RING_2"/>
    <property type="match status" value="1"/>
</dbReference>
<gene>
    <name evidence="12" type="ORF">EGW08_014369</name>
</gene>
<accession>A0A3S1BY26</accession>
<dbReference type="STRING" id="188477.A0A3S1BY26"/>
<protein>
    <recommendedName>
        <fullName evidence="7">E3 ubiquitin-protein ligase RNF10</fullName>
    </recommendedName>
    <alternativeName>
        <fullName evidence="8">RING finger protein 10</fullName>
    </alternativeName>
</protein>
<dbReference type="PANTHER" id="PTHR12983:SF9">
    <property type="entry name" value="E3 UBIQUITIN-PROTEIN LIGASE RNF10"/>
    <property type="match status" value="1"/>
</dbReference>
<feature type="region of interest" description="Disordered" evidence="10">
    <location>
        <begin position="793"/>
        <end position="819"/>
    </location>
</feature>
<dbReference type="GO" id="GO:0005737">
    <property type="term" value="C:cytoplasm"/>
    <property type="evidence" value="ECO:0007669"/>
    <property type="project" value="UniProtKB-SubCell"/>
</dbReference>
<evidence type="ECO:0000256" key="9">
    <source>
        <dbReference type="PROSITE-ProRule" id="PRU00175"/>
    </source>
</evidence>
<evidence type="ECO:0000313" key="13">
    <source>
        <dbReference type="Proteomes" id="UP000271974"/>
    </source>
</evidence>
<evidence type="ECO:0000313" key="12">
    <source>
        <dbReference type="EMBL" id="RUS77856.1"/>
    </source>
</evidence>
<keyword evidence="5 9" id="KW-0863">Zinc-finger</keyword>
<evidence type="ECO:0000256" key="1">
    <source>
        <dbReference type="ARBA" id="ARBA00004496"/>
    </source>
</evidence>
<proteinExistence type="inferred from homology"/>
<feature type="domain" description="RING-type" evidence="11">
    <location>
        <begin position="196"/>
        <end position="239"/>
    </location>
</feature>
<evidence type="ECO:0000259" key="11">
    <source>
        <dbReference type="PROSITE" id="PS50089"/>
    </source>
</evidence>
<reference evidence="12 13" key="1">
    <citation type="submission" date="2019-01" db="EMBL/GenBank/DDBJ databases">
        <title>A draft genome assembly of the solar-powered sea slug Elysia chlorotica.</title>
        <authorList>
            <person name="Cai H."/>
            <person name="Li Q."/>
            <person name="Fang X."/>
            <person name="Li J."/>
            <person name="Curtis N.E."/>
            <person name="Altenburger A."/>
            <person name="Shibata T."/>
            <person name="Feng M."/>
            <person name="Maeda T."/>
            <person name="Schwartz J.A."/>
            <person name="Shigenobu S."/>
            <person name="Lundholm N."/>
            <person name="Nishiyama T."/>
            <person name="Yang H."/>
            <person name="Hasebe M."/>
            <person name="Li S."/>
            <person name="Pierce S.K."/>
            <person name="Wang J."/>
        </authorList>
    </citation>
    <scope>NUCLEOTIDE SEQUENCE [LARGE SCALE GENOMIC DNA]</scope>
    <source>
        <strain evidence="12">EC2010</strain>
        <tissue evidence="12">Whole organism of an adult</tissue>
    </source>
</reference>
<dbReference type="InterPro" id="IPR013083">
    <property type="entry name" value="Znf_RING/FYVE/PHD"/>
</dbReference>
<name>A0A3S1BY26_ELYCH</name>
<comment type="caution">
    <text evidence="12">The sequence shown here is derived from an EMBL/GenBank/DDBJ whole genome shotgun (WGS) entry which is preliminary data.</text>
</comment>
<feature type="region of interest" description="Disordered" evidence="10">
    <location>
        <begin position="714"/>
        <end position="765"/>
    </location>
</feature>
<feature type="compositionally biased region" description="Basic and acidic residues" evidence="10">
    <location>
        <begin position="619"/>
        <end position="633"/>
    </location>
</feature>
<evidence type="ECO:0000256" key="10">
    <source>
        <dbReference type="SAM" id="MobiDB-lite"/>
    </source>
</evidence>
<evidence type="ECO:0000256" key="4">
    <source>
        <dbReference type="ARBA" id="ARBA00022723"/>
    </source>
</evidence>
<dbReference type="GO" id="GO:0000976">
    <property type="term" value="F:transcription cis-regulatory region binding"/>
    <property type="evidence" value="ECO:0007669"/>
    <property type="project" value="TreeGrafter"/>
</dbReference>
<dbReference type="PROSITE" id="PS00518">
    <property type="entry name" value="ZF_RING_1"/>
    <property type="match status" value="1"/>
</dbReference>
<evidence type="ECO:0000256" key="6">
    <source>
        <dbReference type="ARBA" id="ARBA00022833"/>
    </source>
</evidence>
<comment type="similarity">
    <text evidence="2">Belongs to the RNF10 family.</text>
</comment>
<evidence type="ECO:0000256" key="8">
    <source>
        <dbReference type="ARBA" id="ARBA00035390"/>
    </source>
</evidence>
<dbReference type="InterPro" id="IPR039739">
    <property type="entry name" value="MAG2/RNF10"/>
</dbReference>
<dbReference type="InterPro" id="IPR017907">
    <property type="entry name" value="Znf_RING_CS"/>
</dbReference>
<evidence type="ECO:0000256" key="7">
    <source>
        <dbReference type="ARBA" id="ARBA00035131"/>
    </source>
</evidence>
<dbReference type="GO" id="GO:0008270">
    <property type="term" value="F:zinc ion binding"/>
    <property type="evidence" value="ECO:0007669"/>
    <property type="project" value="UniProtKB-KW"/>
</dbReference>
<dbReference type="SMART" id="SM00184">
    <property type="entry name" value="RING"/>
    <property type="match status" value="1"/>
</dbReference>
<evidence type="ECO:0000256" key="3">
    <source>
        <dbReference type="ARBA" id="ARBA00022490"/>
    </source>
</evidence>
<keyword evidence="4" id="KW-0479">Metal-binding</keyword>
<sequence length="819" mass="91800">MCDELNFTMDKKVPARQSPCLSRNSGEKKSDYLSNKNGRPKKHRDSSNGGRCQDLQQQTPKPVQKYGRGYSDKRPRQRGYPDYRPSEEVAEPFELDIDLTSRKGKGNANHLLNFSYQERGYSTSSTSSRGAGSWGGRKGFRLPTATYKKEQYLQASCQFIVQDDGDYSRQAIDPDALVDWDKVQLVRTFSSELVCCPICLDVPIAAKITRCGHTYCWGCILHYLHVNSSPKIDTICPVCPERIDADKLRSVQTITVPDYKVGDDIEMKLMRKSKGSVFVYPEEDWSGIKEGHLNMNAGNKTKFSKLLLASWQQVKADVIDREKGALARGLIDAEEEEEVCFLQMAQHLLEKREEALQKSHRFNLAELQAMVSVDEVDKGECRPVFLPQLLHFGNGSDVSFDGSKISTIYTDAFDDEVDVTEATVCDGASSGCMSPSLSDEQAAADIDDVASALSEDEHGDSKELHKLEEDCQNHQSPHLVDLKDTLTPEEATEHLELPDTSGYRRQLPQEARSKDTYHFYQASSGQHIYMHSLNAQCLTREYGNLENSPRTVTATIVAIERIFMTEEMRKRLRYLNHIPLTTEFHVVEMKFKPPVVSKETLKHFQPEFEKRRKFRQRKAREEKARASMNEVEHRKAHGTYVAPEIHIPLDNTTDFPSYMAERQRKESTNSDFFPDSTSAGSDGQGSPGSPSPRSTEALATSPPLASFAQKLRGNSIAGTSPPTWPRISPSLVHSATMPEMGGHHTRGVWGALQPHGEDADGGEAYQAPSMASSWLSSLHDLAADQPSQVEATQVDAMGKKKKKKKEKQLLFSTSMARKN</sequence>
<keyword evidence="6" id="KW-0862">Zinc</keyword>
<organism evidence="12 13">
    <name type="scientific">Elysia chlorotica</name>
    <name type="common">Eastern emerald elysia</name>
    <name type="synonym">Sea slug</name>
    <dbReference type="NCBI Taxonomy" id="188477"/>
    <lineage>
        <taxon>Eukaryota</taxon>
        <taxon>Metazoa</taxon>
        <taxon>Spiralia</taxon>
        <taxon>Lophotrochozoa</taxon>
        <taxon>Mollusca</taxon>
        <taxon>Gastropoda</taxon>
        <taxon>Heterobranchia</taxon>
        <taxon>Euthyneura</taxon>
        <taxon>Panpulmonata</taxon>
        <taxon>Sacoglossa</taxon>
        <taxon>Placobranchoidea</taxon>
        <taxon>Plakobranchidae</taxon>
        <taxon>Elysia</taxon>
    </lineage>
</organism>
<dbReference type="Pfam" id="PF00097">
    <property type="entry name" value="zf-C3HC4"/>
    <property type="match status" value="1"/>
</dbReference>
<dbReference type="AlphaFoldDB" id="A0A3S1BY26"/>
<dbReference type="OrthoDB" id="302966at2759"/>
<feature type="compositionally biased region" description="Basic and acidic residues" evidence="10">
    <location>
        <begin position="70"/>
        <end position="87"/>
    </location>
</feature>
<dbReference type="Gene3D" id="3.30.40.10">
    <property type="entry name" value="Zinc/RING finger domain, C3HC4 (zinc finger)"/>
    <property type="match status" value="1"/>
</dbReference>
<evidence type="ECO:0000256" key="2">
    <source>
        <dbReference type="ARBA" id="ARBA00008117"/>
    </source>
</evidence>
<dbReference type="SUPFAM" id="SSF57850">
    <property type="entry name" value="RING/U-box"/>
    <property type="match status" value="1"/>
</dbReference>
<feature type="compositionally biased region" description="Polar residues" evidence="10">
    <location>
        <begin position="810"/>
        <end position="819"/>
    </location>
</feature>
<comment type="subcellular location">
    <subcellularLocation>
        <location evidence="1">Cytoplasm</location>
    </subcellularLocation>
</comment>
<dbReference type="Proteomes" id="UP000271974">
    <property type="component" value="Unassembled WGS sequence"/>
</dbReference>
<dbReference type="PANTHER" id="PTHR12983">
    <property type="entry name" value="RING FINGER 10 FAMILY MEMBER"/>
    <property type="match status" value="1"/>
</dbReference>
<dbReference type="InterPro" id="IPR018957">
    <property type="entry name" value="Znf_C3HC4_RING-type"/>
</dbReference>